<name>A0A195E813_9HYME</name>
<dbReference type="EMBL" id="KQ979479">
    <property type="protein sequence ID" value="KYN21343.1"/>
    <property type="molecule type" value="Genomic_DNA"/>
</dbReference>
<dbReference type="Proteomes" id="UP000078492">
    <property type="component" value="Unassembled WGS sequence"/>
</dbReference>
<protein>
    <submittedName>
        <fullName evidence="1">Uncharacterized protein</fullName>
    </submittedName>
</protein>
<proteinExistence type="predicted"/>
<accession>A0A195E813</accession>
<sequence length="133" mass="15268">MLQSEKTRDDKPRKVFWSSTETPELEGAFENFVHGPDTSRISAEIPVTRVQRANCGVLRGLEWRFGEQHTRDRISWNVVGAALRRDRHSNKQNWRFIGNLRLSLSNSTEFHELGVAPKCFRIRCEASPSIGDS</sequence>
<evidence type="ECO:0000313" key="2">
    <source>
        <dbReference type="Proteomes" id="UP000078492"/>
    </source>
</evidence>
<keyword evidence="2" id="KW-1185">Reference proteome</keyword>
<organism evidence="1 2">
    <name type="scientific">Trachymyrmex cornetzi</name>
    <dbReference type="NCBI Taxonomy" id="471704"/>
    <lineage>
        <taxon>Eukaryota</taxon>
        <taxon>Metazoa</taxon>
        <taxon>Ecdysozoa</taxon>
        <taxon>Arthropoda</taxon>
        <taxon>Hexapoda</taxon>
        <taxon>Insecta</taxon>
        <taxon>Pterygota</taxon>
        <taxon>Neoptera</taxon>
        <taxon>Endopterygota</taxon>
        <taxon>Hymenoptera</taxon>
        <taxon>Apocrita</taxon>
        <taxon>Aculeata</taxon>
        <taxon>Formicoidea</taxon>
        <taxon>Formicidae</taxon>
        <taxon>Myrmicinae</taxon>
        <taxon>Trachymyrmex</taxon>
    </lineage>
</organism>
<evidence type="ECO:0000313" key="1">
    <source>
        <dbReference type="EMBL" id="KYN21343.1"/>
    </source>
</evidence>
<dbReference type="AlphaFoldDB" id="A0A195E813"/>
<gene>
    <name evidence="1" type="ORF">ALC57_06268</name>
</gene>
<reference evidence="1 2" key="1">
    <citation type="submission" date="2015-09" db="EMBL/GenBank/DDBJ databases">
        <title>Trachymyrmex cornetzi WGS genome.</title>
        <authorList>
            <person name="Nygaard S."/>
            <person name="Hu H."/>
            <person name="Boomsma J."/>
            <person name="Zhang G."/>
        </authorList>
    </citation>
    <scope>NUCLEOTIDE SEQUENCE [LARGE SCALE GENOMIC DNA]</scope>
    <source>
        <strain evidence="1">Tcor2-1</strain>
        <tissue evidence="1">Whole body</tissue>
    </source>
</reference>